<dbReference type="GO" id="GO:0003700">
    <property type="term" value="F:DNA-binding transcription factor activity"/>
    <property type="evidence" value="ECO:0007669"/>
    <property type="project" value="TreeGrafter"/>
</dbReference>
<evidence type="ECO:0000256" key="3">
    <source>
        <dbReference type="ARBA" id="ARBA00023125"/>
    </source>
</evidence>
<evidence type="ECO:0000256" key="1">
    <source>
        <dbReference type="ARBA" id="ARBA00022798"/>
    </source>
</evidence>
<dbReference type="GO" id="GO:0003677">
    <property type="term" value="F:DNA binding"/>
    <property type="evidence" value="ECO:0007669"/>
    <property type="project" value="UniProtKB-KW"/>
</dbReference>
<dbReference type="GO" id="GO:0046278">
    <property type="term" value="P:3,4-dihydroxybenzoate metabolic process"/>
    <property type="evidence" value="ECO:0007669"/>
    <property type="project" value="InterPro"/>
</dbReference>
<feature type="domain" description="IclR-ED" evidence="9">
    <location>
        <begin position="89"/>
        <end position="274"/>
    </location>
</feature>
<keyword evidence="11" id="KW-1185">Reference proteome</keyword>
<protein>
    <recommendedName>
        <fullName evidence="6">Glycerol operon regulatory protein</fullName>
    </recommendedName>
</protein>
<accession>M2XF67</accession>
<dbReference type="Pfam" id="PF01614">
    <property type="entry name" value="IclR_C"/>
    <property type="match status" value="1"/>
</dbReference>
<dbReference type="Pfam" id="PF09339">
    <property type="entry name" value="HTH_IclR"/>
    <property type="match status" value="1"/>
</dbReference>
<evidence type="ECO:0000256" key="7">
    <source>
        <dbReference type="SAM" id="MobiDB-lite"/>
    </source>
</evidence>
<dbReference type="PROSITE" id="PS51078">
    <property type="entry name" value="ICLR_ED"/>
    <property type="match status" value="1"/>
</dbReference>
<keyword evidence="4" id="KW-0804">Transcription</keyword>
<evidence type="ECO:0000256" key="5">
    <source>
        <dbReference type="ARBA" id="ARBA00058938"/>
    </source>
</evidence>
<feature type="domain" description="HTH iclR-type" evidence="8">
    <location>
        <begin position="28"/>
        <end position="95"/>
    </location>
</feature>
<dbReference type="SUPFAM" id="SSF46785">
    <property type="entry name" value="Winged helix' DNA-binding domain"/>
    <property type="match status" value="1"/>
</dbReference>
<dbReference type="STRING" id="71999.KPaMU14_09945"/>
<dbReference type="RefSeq" id="WP_006213514.1">
    <property type="nucleotide sequence ID" value="NZ_ANHZ02000002.1"/>
</dbReference>
<feature type="region of interest" description="Disordered" evidence="7">
    <location>
        <begin position="1"/>
        <end position="27"/>
    </location>
</feature>
<evidence type="ECO:0000256" key="4">
    <source>
        <dbReference type="ARBA" id="ARBA00023163"/>
    </source>
</evidence>
<comment type="caution">
    <text evidence="10">The sequence shown here is derived from an EMBL/GenBank/DDBJ whole genome shotgun (WGS) entry which is preliminary data.</text>
</comment>
<keyword evidence="3" id="KW-0238">DNA-binding</keyword>
<dbReference type="PANTHER" id="PTHR30136">
    <property type="entry name" value="HELIX-TURN-HELIX TRANSCRIPTIONAL REGULATOR, ICLR FAMILY"/>
    <property type="match status" value="1"/>
</dbReference>
<dbReference type="GO" id="GO:0045893">
    <property type="term" value="P:positive regulation of DNA-templated transcription"/>
    <property type="evidence" value="ECO:0007669"/>
    <property type="project" value="InterPro"/>
</dbReference>
<dbReference type="PROSITE" id="PS51077">
    <property type="entry name" value="HTH_ICLR"/>
    <property type="match status" value="1"/>
</dbReference>
<dbReference type="Proteomes" id="UP000009877">
    <property type="component" value="Unassembled WGS sequence"/>
</dbReference>
<reference evidence="10 11" key="1">
    <citation type="journal article" date="2014" name="Genome Announc.">
        <title>Draft Genome Sequence of Kocuria palustris PEL.</title>
        <authorList>
            <person name="Sharma G."/>
            <person name="Khatri I."/>
            <person name="Subramanian S."/>
        </authorList>
    </citation>
    <scope>NUCLEOTIDE SEQUENCE [LARGE SCALE GENOMIC DNA]</scope>
    <source>
        <strain evidence="10 11">PEL</strain>
    </source>
</reference>
<dbReference type="InterPro" id="IPR036388">
    <property type="entry name" value="WH-like_DNA-bd_sf"/>
</dbReference>
<gene>
    <name evidence="10" type="ORF">C884_01130</name>
</gene>
<dbReference type="InterPro" id="IPR012794">
    <property type="entry name" value="PcaR_PcaU"/>
</dbReference>
<sequence>MAVEHSADGSGESERAAGSSSRSGTDTVQSLARGLGVITAFDAGRPRMTLSEVARRRGLSRATARRLLLTLEQLGYVRTDGRDFELTAKVLELGYAYLSALSLPEIAAPHLRRLSETVGESTSVAVLDGSEIAYVARVQARHIMNVAISVGTRFPAHATSMGRVLLSELPDDQVRARCEAALAHPPARRTVTTLDGLRHRLAEVRRSGWADVDQELEAGLRSVAVPIRDARGQIIAAVNVSMRVGATEEHEDPLRAILPALRECAGAIQQDLAASGAGGHQDPAIAARGGV</sequence>
<dbReference type="NCBIfam" id="TIGR02431">
    <property type="entry name" value="pcaR_pcaU"/>
    <property type="match status" value="1"/>
</dbReference>
<organism evidence="10 11">
    <name type="scientific">Kocuria palustris PEL</name>
    <dbReference type="NCBI Taxonomy" id="1236550"/>
    <lineage>
        <taxon>Bacteria</taxon>
        <taxon>Bacillati</taxon>
        <taxon>Actinomycetota</taxon>
        <taxon>Actinomycetes</taxon>
        <taxon>Micrococcales</taxon>
        <taxon>Micrococcaceae</taxon>
        <taxon>Kocuria</taxon>
    </lineage>
</organism>
<dbReference type="GO" id="GO:0045892">
    <property type="term" value="P:negative regulation of DNA-templated transcription"/>
    <property type="evidence" value="ECO:0007669"/>
    <property type="project" value="TreeGrafter"/>
</dbReference>
<evidence type="ECO:0000256" key="6">
    <source>
        <dbReference type="ARBA" id="ARBA00070406"/>
    </source>
</evidence>
<proteinExistence type="predicted"/>
<dbReference type="InterPro" id="IPR036390">
    <property type="entry name" value="WH_DNA-bd_sf"/>
</dbReference>
<feature type="compositionally biased region" description="Low complexity" evidence="7">
    <location>
        <begin position="16"/>
        <end position="27"/>
    </location>
</feature>
<dbReference type="InterPro" id="IPR050707">
    <property type="entry name" value="HTH_MetabolicPath_Reg"/>
</dbReference>
<dbReference type="Gene3D" id="1.10.10.10">
    <property type="entry name" value="Winged helix-like DNA-binding domain superfamily/Winged helix DNA-binding domain"/>
    <property type="match status" value="1"/>
</dbReference>
<comment type="function">
    <text evidence="5">May be an activator protein for the gylABX operon.</text>
</comment>
<dbReference type="Gene3D" id="3.30.450.40">
    <property type="match status" value="1"/>
</dbReference>
<dbReference type="InterPro" id="IPR014757">
    <property type="entry name" value="Tscrpt_reg_IclR_C"/>
</dbReference>
<evidence type="ECO:0000313" key="10">
    <source>
        <dbReference type="EMBL" id="EME37756.1"/>
    </source>
</evidence>
<dbReference type="AlphaFoldDB" id="M2XF67"/>
<dbReference type="EMBL" id="ANHZ02000002">
    <property type="protein sequence ID" value="EME37756.1"/>
    <property type="molecule type" value="Genomic_DNA"/>
</dbReference>
<dbReference type="InterPro" id="IPR005471">
    <property type="entry name" value="Tscrpt_reg_IclR_N"/>
</dbReference>
<evidence type="ECO:0000256" key="2">
    <source>
        <dbReference type="ARBA" id="ARBA00023015"/>
    </source>
</evidence>
<name>M2XF67_9MICC</name>
<dbReference type="PANTHER" id="PTHR30136:SF34">
    <property type="entry name" value="TRANSCRIPTIONAL REGULATOR"/>
    <property type="match status" value="1"/>
</dbReference>
<evidence type="ECO:0000313" key="11">
    <source>
        <dbReference type="Proteomes" id="UP000009877"/>
    </source>
</evidence>
<dbReference type="InterPro" id="IPR029016">
    <property type="entry name" value="GAF-like_dom_sf"/>
</dbReference>
<dbReference type="SMART" id="SM00346">
    <property type="entry name" value="HTH_ICLR"/>
    <property type="match status" value="1"/>
</dbReference>
<dbReference type="FunFam" id="1.10.10.10:FF:000056">
    <property type="entry name" value="IclR family transcriptional regulator"/>
    <property type="match status" value="1"/>
</dbReference>
<evidence type="ECO:0000259" key="9">
    <source>
        <dbReference type="PROSITE" id="PS51078"/>
    </source>
</evidence>
<dbReference type="SUPFAM" id="SSF55781">
    <property type="entry name" value="GAF domain-like"/>
    <property type="match status" value="1"/>
</dbReference>
<dbReference type="GO" id="GO:0006071">
    <property type="term" value="P:glycerol metabolic process"/>
    <property type="evidence" value="ECO:0007669"/>
    <property type="project" value="UniProtKB-KW"/>
</dbReference>
<keyword evidence="1" id="KW-0319">Glycerol metabolism</keyword>
<keyword evidence="2" id="KW-0805">Transcription regulation</keyword>
<evidence type="ECO:0000259" key="8">
    <source>
        <dbReference type="PROSITE" id="PS51077"/>
    </source>
</evidence>